<dbReference type="OrthoDB" id="3938544at2759"/>
<dbReference type="AlphaFoldDB" id="A0A9N9PRD5"/>
<feature type="region of interest" description="Disordered" evidence="1">
    <location>
        <begin position="1"/>
        <end position="45"/>
    </location>
</feature>
<protein>
    <submittedName>
        <fullName evidence="2">Uncharacterized protein</fullName>
    </submittedName>
</protein>
<keyword evidence="3" id="KW-1185">Reference proteome</keyword>
<name>A0A9N9PRD5_9HELO</name>
<proteinExistence type="predicted"/>
<accession>A0A9N9PRD5</accession>
<evidence type="ECO:0000313" key="3">
    <source>
        <dbReference type="Proteomes" id="UP000696280"/>
    </source>
</evidence>
<organism evidence="2 3">
    <name type="scientific">Hymenoscyphus fraxineus</name>
    <dbReference type="NCBI Taxonomy" id="746836"/>
    <lineage>
        <taxon>Eukaryota</taxon>
        <taxon>Fungi</taxon>
        <taxon>Dikarya</taxon>
        <taxon>Ascomycota</taxon>
        <taxon>Pezizomycotina</taxon>
        <taxon>Leotiomycetes</taxon>
        <taxon>Helotiales</taxon>
        <taxon>Helotiaceae</taxon>
        <taxon>Hymenoscyphus</taxon>
    </lineage>
</organism>
<feature type="compositionally biased region" description="Low complexity" evidence="1">
    <location>
        <begin position="16"/>
        <end position="27"/>
    </location>
</feature>
<dbReference type="Proteomes" id="UP000696280">
    <property type="component" value="Unassembled WGS sequence"/>
</dbReference>
<dbReference type="EMBL" id="CAJVRL010000045">
    <property type="protein sequence ID" value="CAG8952358.1"/>
    <property type="molecule type" value="Genomic_DNA"/>
</dbReference>
<evidence type="ECO:0000313" key="2">
    <source>
        <dbReference type="EMBL" id="CAG8952358.1"/>
    </source>
</evidence>
<reference evidence="2" key="1">
    <citation type="submission" date="2021-07" db="EMBL/GenBank/DDBJ databases">
        <authorList>
            <person name="Durling M."/>
        </authorList>
    </citation>
    <scope>NUCLEOTIDE SEQUENCE</scope>
</reference>
<evidence type="ECO:0000256" key="1">
    <source>
        <dbReference type="SAM" id="MobiDB-lite"/>
    </source>
</evidence>
<gene>
    <name evidence="2" type="ORF">HYFRA_00001104</name>
</gene>
<sequence>MSDSENDLFAIDIDISPSNSSPTSTQPTTPPLPRDFQSPSSFEDQKRNWRAKFEIGELHKTLHLPPSNPSKPISQTILHAIEELYFFRRYAEALAVAEETLRGELMGEFRKVVERYRVLCEGKVGMGSGLG</sequence>
<comment type="caution">
    <text evidence="2">The sequence shown here is derived from an EMBL/GenBank/DDBJ whole genome shotgun (WGS) entry which is preliminary data.</text>
</comment>